<evidence type="ECO:0000313" key="5">
    <source>
        <dbReference type="Proteomes" id="UP000092730"/>
    </source>
</evidence>
<dbReference type="InterPro" id="IPR000938">
    <property type="entry name" value="CAP-Gly_domain"/>
</dbReference>
<dbReference type="PANTHER" id="PTHR24373:SF398">
    <property type="entry name" value="LEUCINE-RICH REPEAT-CONTAINING G-PROTEIN COUPLED RECEPTOR 6"/>
    <property type="match status" value="1"/>
</dbReference>
<dbReference type="InterPro" id="IPR050328">
    <property type="entry name" value="Dev_Immune_Receptor"/>
</dbReference>
<dbReference type="Gene3D" id="3.80.10.10">
    <property type="entry name" value="Ribonuclease Inhibitor"/>
    <property type="match status" value="2"/>
</dbReference>
<dbReference type="InterPro" id="IPR032675">
    <property type="entry name" value="LRR_dom_sf"/>
</dbReference>
<sequence>MSSQLQIEAGPSTPYTQTPYIVGNRYLNAKTSHPLTLRYIGPLPPSSASSSSAVSEGEQIWLGVEYDDYTYGKHNGTFQDTQVFRTVEEGSGSFIKYTYGSNPLRDGKGLVESIEDRYGRIVLISPEEDIRKKEDEVLGGNDESVILGSSSNAIIVSAPNISSVKARIGRLEKIRNMGFEDEHIGKIGGDEHTRKVLRQRMKGLKWLNLSNNLMNTWDQILEVVDCFEALEILTLNHSRIRAVSPDLPEEEKERYISTFKRIKELYLSDCMLSWDEVCSLTPLFPNLEVLHLEANKRLDQLTSIPDGLGELRELRLGGCPILSWEETVNTLSHLPTLENLDLSFTPLSSIPHTETKLDNLKSLIFLDSDISTFQNLHNLSNCLPNLTVLRLTIRLDNPIDGQPGEPKKSELNSVDDKSLRSICISLFPLLASFNSNGITPNERRDAELFYTSFVKRQRQGGRQEDWGRYEELCKVHNVPLIDGDDSGSGSGKVKKVGVGRAGLKGRMITLKIHFSLPLPASSPSSTITDPFSPLSIPILPSAKISLLQRKLCKTFNIPTSQWQNIQIYNTKPIPTTQTGRVGADEDRIEGTDLERVNKITNVWEDRDVGWWFEDGDEVFVQILDERA</sequence>
<dbReference type="SMART" id="SM01052">
    <property type="entry name" value="CAP_GLY"/>
    <property type="match status" value="1"/>
</dbReference>
<dbReference type="SUPFAM" id="SSF74924">
    <property type="entry name" value="Cap-Gly domain"/>
    <property type="match status" value="1"/>
</dbReference>
<evidence type="ECO:0000259" key="2">
    <source>
        <dbReference type="PROSITE" id="PS50245"/>
    </source>
</evidence>
<dbReference type="KEGG" id="kbi:30210218"/>
<keyword evidence="1" id="KW-0732">Signal</keyword>
<dbReference type="OrthoDB" id="5273213at2759"/>
<dbReference type="Proteomes" id="UP000092730">
    <property type="component" value="Chromosome 5"/>
</dbReference>
<reference evidence="3" key="1">
    <citation type="submission" date="2013-07" db="EMBL/GenBank/DDBJ databases">
        <title>The Genome Sequence of Cryptococcus bestiolae CBS10118.</title>
        <authorList>
            <consortium name="The Broad Institute Genome Sequencing Platform"/>
            <person name="Cuomo C."/>
            <person name="Litvintseva A."/>
            <person name="Chen Y."/>
            <person name="Heitman J."/>
            <person name="Sun S."/>
            <person name="Springer D."/>
            <person name="Dromer F."/>
            <person name="Young S.K."/>
            <person name="Zeng Q."/>
            <person name="Gargeya S."/>
            <person name="Fitzgerald M."/>
            <person name="Abouelleil A."/>
            <person name="Alvarado L."/>
            <person name="Berlin A.M."/>
            <person name="Chapman S.B."/>
            <person name="Dewar J."/>
            <person name="Goldberg J."/>
            <person name="Griggs A."/>
            <person name="Gujja S."/>
            <person name="Hansen M."/>
            <person name="Howarth C."/>
            <person name="Imamovic A."/>
            <person name="Larimer J."/>
            <person name="McCowan C."/>
            <person name="Murphy C."/>
            <person name="Pearson M."/>
            <person name="Priest M."/>
            <person name="Roberts A."/>
            <person name="Saif S."/>
            <person name="Shea T."/>
            <person name="Sykes S."/>
            <person name="Wortman J."/>
            <person name="Nusbaum C."/>
            <person name="Birren B."/>
        </authorList>
    </citation>
    <scope>NUCLEOTIDE SEQUENCE [LARGE SCALE GENOMIC DNA]</scope>
    <source>
        <strain evidence="3">CBS 10118</strain>
    </source>
</reference>
<reference evidence="4" key="2">
    <citation type="submission" date="2013-07" db="EMBL/GenBank/DDBJ databases">
        <authorList>
            <consortium name="The Broad Institute Genome Sequencing Platform"/>
            <person name="Cuomo C."/>
            <person name="Litvintseva A."/>
            <person name="Chen Y."/>
            <person name="Heitman J."/>
            <person name="Sun S."/>
            <person name="Springer D."/>
            <person name="Dromer F."/>
            <person name="Young S.K."/>
            <person name="Zeng Q."/>
            <person name="Gargeya S."/>
            <person name="Fitzgerald M."/>
            <person name="Abouelleil A."/>
            <person name="Alvarado L."/>
            <person name="Berlin A.M."/>
            <person name="Chapman S.B."/>
            <person name="Dewar J."/>
            <person name="Goldberg J."/>
            <person name="Griggs A."/>
            <person name="Gujja S."/>
            <person name="Hansen M."/>
            <person name="Howarth C."/>
            <person name="Imamovic A."/>
            <person name="Larimer J."/>
            <person name="McCowan C."/>
            <person name="Murphy C."/>
            <person name="Pearson M."/>
            <person name="Priest M."/>
            <person name="Roberts A."/>
            <person name="Saif S."/>
            <person name="Shea T."/>
            <person name="Sykes S."/>
            <person name="Wortman J."/>
            <person name="Nusbaum C."/>
            <person name="Birren B."/>
        </authorList>
    </citation>
    <scope>NUCLEOTIDE SEQUENCE</scope>
    <source>
        <strain evidence="4">CBS 10118</strain>
    </source>
</reference>
<gene>
    <name evidence="3" type="ORF">I302_05819</name>
    <name evidence="4" type="ORF">I302_106915</name>
</gene>
<keyword evidence="5" id="KW-1185">Reference proteome</keyword>
<reference evidence="3" key="3">
    <citation type="submission" date="2014-01" db="EMBL/GenBank/DDBJ databases">
        <title>Evolution of pathogenesis and genome organization in the Tremellales.</title>
        <authorList>
            <person name="Cuomo C."/>
            <person name="Litvintseva A."/>
            <person name="Heitman J."/>
            <person name="Chen Y."/>
            <person name="Sun S."/>
            <person name="Springer D."/>
            <person name="Dromer F."/>
            <person name="Young S."/>
            <person name="Zeng Q."/>
            <person name="Chapman S."/>
            <person name="Gujja S."/>
            <person name="Saif S."/>
            <person name="Birren B."/>
        </authorList>
    </citation>
    <scope>NUCLEOTIDE SEQUENCE</scope>
    <source>
        <strain evidence="3">CBS 10118</strain>
    </source>
</reference>
<dbReference type="PROSITE" id="PS50245">
    <property type="entry name" value="CAP_GLY_2"/>
    <property type="match status" value="1"/>
</dbReference>
<protein>
    <recommendedName>
        <fullName evidence="2">CAP-Gly domain-containing protein</fullName>
    </recommendedName>
</protein>
<evidence type="ECO:0000313" key="3">
    <source>
        <dbReference type="EMBL" id="OCF24359.1"/>
    </source>
</evidence>
<dbReference type="Gene3D" id="2.30.30.190">
    <property type="entry name" value="CAP Gly-rich-like domain"/>
    <property type="match status" value="1"/>
</dbReference>
<evidence type="ECO:0000256" key="1">
    <source>
        <dbReference type="ARBA" id="ARBA00022729"/>
    </source>
</evidence>
<accession>A0A1B9G010</accession>
<dbReference type="GeneID" id="30210218"/>
<dbReference type="RefSeq" id="XP_019045429.1">
    <property type="nucleotide sequence ID" value="XM_019192432.1"/>
</dbReference>
<reference evidence="4" key="4">
    <citation type="submission" date="2024-02" db="EMBL/GenBank/DDBJ databases">
        <title>Comparative genomics of Cryptococcus and Kwoniella reveals pathogenesis evolution and contrasting modes of karyotype evolution via chromosome fusion or intercentromeric recombination.</title>
        <authorList>
            <person name="Coelho M.A."/>
            <person name="David-Palma M."/>
            <person name="Shea T."/>
            <person name="Bowers K."/>
            <person name="McGinley-Smith S."/>
            <person name="Mohammad A.W."/>
            <person name="Gnirke A."/>
            <person name="Yurkov A.M."/>
            <person name="Nowrousian M."/>
            <person name="Sun S."/>
            <person name="Cuomo C.A."/>
            <person name="Heitman J."/>
        </authorList>
    </citation>
    <scope>NUCLEOTIDE SEQUENCE</scope>
    <source>
        <strain evidence="4">CBS 10118</strain>
    </source>
</reference>
<dbReference type="EMBL" id="CP144545">
    <property type="protein sequence ID" value="WVW84880.1"/>
    <property type="molecule type" value="Genomic_DNA"/>
</dbReference>
<dbReference type="AlphaFoldDB" id="A0A1B9G010"/>
<organism evidence="3">
    <name type="scientific">Kwoniella bestiolae CBS 10118</name>
    <dbReference type="NCBI Taxonomy" id="1296100"/>
    <lineage>
        <taxon>Eukaryota</taxon>
        <taxon>Fungi</taxon>
        <taxon>Dikarya</taxon>
        <taxon>Basidiomycota</taxon>
        <taxon>Agaricomycotina</taxon>
        <taxon>Tremellomycetes</taxon>
        <taxon>Tremellales</taxon>
        <taxon>Cryptococcaceae</taxon>
        <taxon>Kwoniella</taxon>
    </lineage>
</organism>
<dbReference type="SUPFAM" id="SSF52047">
    <property type="entry name" value="RNI-like"/>
    <property type="match status" value="1"/>
</dbReference>
<dbReference type="PANTHER" id="PTHR24373">
    <property type="entry name" value="SLIT RELATED LEUCINE-RICH REPEAT NEURONAL PROTEIN"/>
    <property type="match status" value="1"/>
</dbReference>
<name>A0A1B9G010_9TREE</name>
<feature type="domain" description="CAP-Gly" evidence="2">
    <location>
        <begin position="52"/>
        <end position="96"/>
    </location>
</feature>
<dbReference type="InterPro" id="IPR036859">
    <property type="entry name" value="CAP-Gly_dom_sf"/>
</dbReference>
<dbReference type="GO" id="GO:0031012">
    <property type="term" value="C:extracellular matrix"/>
    <property type="evidence" value="ECO:0007669"/>
    <property type="project" value="TreeGrafter"/>
</dbReference>
<dbReference type="STRING" id="1296100.A0A1B9G010"/>
<evidence type="ECO:0000313" key="4">
    <source>
        <dbReference type="EMBL" id="WVW84880.1"/>
    </source>
</evidence>
<dbReference type="VEuPathDB" id="FungiDB:I302_05819"/>
<proteinExistence type="predicted"/>
<dbReference type="GO" id="GO:0005615">
    <property type="term" value="C:extracellular space"/>
    <property type="evidence" value="ECO:0007669"/>
    <property type="project" value="TreeGrafter"/>
</dbReference>
<dbReference type="Pfam" id="PF01302">
    <property type="entry name" value="CAP_GLY"/>
    <property type="match status" value="1"/>
</dbReference>
<dbReference type="EMBL" id="KI894022">
    <property type="protein sequence ID" value="OCF24359.1"/>
    <property type="molecule type" value="Genomic_DNA"/>
</dbReference>